<accession>A0ABV3QAE8</accession>
<proteinExistence type="predicted"/>
<sequence length="213" mass="23907">MNRIQWLRFVPIAIIVGFALVGRPAHADDWSNFALVGCDAATNVVDVQEISVDGDQETYPAPSGYRSKWLGSLVKYISPPEGVPDDAVHGTYRKKIGDWKVSCTLKGNVYLIIVSPWSLNDMVMGQCGPGDPDLELTVYRDRKLLVKNLRFSYAGECMQDNNLAFFLRVKLSEVKRVVTIGDISSKIPEFDIPYSQMPKFDQRNSATLKYKPN</sequence>
<evidence type="ECO:0000313" key="1">
    <source>
        <dbReference type="EMBL" id="MEW9570715.1"/>
    </source>
</evidence>
<evidence type="ECO:0000313" key="2">
    <source>
        <dbReference type="Proteomes" id="UP001556220"/>
    </source>
</evidence>
<dbReference type="EMBL" id="JBFOHK010000001">
    <property type="protein sequence ID" value="MEW9570715.1"/>
    <property type="molecule type" value="Genomic_DNA"/>
</dbReference>
<comment type="caution">
    <text evidence="1">The sequence shown here is derived from an EMBL/GenBank/DDBJ whole genome shotgun (WGS) entry which is preliminary data.</text>
</comment>
<organism evidence="1 2">
    <name type="scientific">Rhodanobacter lycopersici</name>
    <dbReference type="NCBI Taxonomy" id="3162487"/>
    <lineage>
        <taxon>Bacteria</taxon>
        <taxon>Pseudomonadati</taxon>
        <taxon>Pseudomonadota</taxon>
        <taxon>Gammaproteobacteria</taxon>
        <taxon>Lysobacterales</taxon>
        <taxon>Rhodanobacteraceae</taxon>
        <taxon>Rhodanobacter</taxon>
    </lineage>
</organism>
<keyword evidence="2" id="KW-1185">Reference proteome</keyword>
<dbReference type="RefSeq" id="WP_367852789.1">
    <property type="nucleotide sequence ID" value="NZ_JBFOHK010000001.1"/>
</dbReference>
<reference evidence="1 2" key="1">
    <citation type="submission" date="2024-06" db="EMBL/GenBank/DDBJ databases">
        <authorList>
            <person name="Woo H."/>
        </authorList>
    </citation>
    <scope>NUCLEOTIDE SEQUENCE [LARGE SCALE GENOMIC DNA]</scope>
    <source>
        <strain evidence="1 2">Si-c</strain>
    </source>
</reference>
<gene>
    <name evidence="1" type="ORF">ABQJ54_03060</name>
</gene>
<protein>
    <submittedName>
        <fullName evidence="1">Uncharacterized protein</fullName>
    </submittedName>
</protein>
<name>A0ABV3QAE8_9GAMM</name>
<dbReference type="Proteomes" id="UP001556220">
    <property type="component" value="Unassembled WGS sequence"/>
</dbReference>